<feature type="compositionally biased region" description="Basic and acidic residues" evidence="3">
    <location>
        <begin position="978"/>
        <end position="990"/>
    </location>
</feature>
<dbReference type="GO" id="GO:0000981">
    <property type="term" value="F:DNA-binding transcription factor activity, RNA polymerase II-specific"/>
    <property type="evidence" value="ECO:0007669"/>
    <property type="project" value="InterPro"/>
</dbReference>
<dbReference type="CDD" id="cd00067">
    <property type="entry name" value="GAL4"/>
    <property type="match status" value="1"/>
</dbReference>
<dbReference type="STRING" id="1684307.A0A316TZ62"/>
<evidence type="ECO:0000256" key="2">
    <source>
        <dbReference type="ARBA" id="ARBA00023242"/>
    </source>
</evidence>
<reference evidence="5 6" key="1">
    <citation type="journal article" date="2018" name="Mol. Biol. Evol.">
        <title>Broad Genomic Sampling Reveals a Smut Pathogenic Ancestry of the Fungal Clade Ustilaginomycotina.</title>
        <authorList>
            <person name="Kijpornyongpan T."/>
            <person name="Mondo S.J."/>
            <person name="Barry K."/>
            <person name="Sandor L."/>
            <person name="Lee J."/>
            <person name="Lipzen A."/>
            <person name="Pangilinan J."/>
            <person name="LaButti K."/>
            <person name="Hainaut M."/>
            <person name="Henrissat B."/>
            <person name="Grigoriev I.V."/>
            <person name="Spatafora J.W."/>
            <person name="Aime M.C."/>
        </authorList>
    </citation>
    <scope>NUCLEOTIDE SEQUENCE [LARGE SCALE GENOMIC DNA]</scope>
    <source>
        <strain evidence="5 6">MCA 4718</strain>
    </source>
</reference>
<feature type="compositionally biased region" description="Polar residues" evidence="3">
    <location>
        <begin position="322"/>
        <end position="340"/>
    </location>
</feature>
<feature type="compositionally biased region" description="Low complexity" evidence="3">
    <location>
        <begin position="224"/>
        <end position="234"/>
    </location>
</feature>
<dbReference type="Proteomes" id="UP000245942">
    <property type="component" value="Unassembled WGS sequence"/>
</dbReference>
<proteinExistence type="predicted"/>
<feature type="region of interest" description="Disordered" evidence="3">
    <location>
        <begin position="71"/>
        <end position="153"/>
    </location>
</feature>
<feature type="region of interest" description="Disordered" evidence="3">
    <location>
        <begin position="732"/>
        <end position="752"/>
    </location>
</feature>
<feature type="region of interest" description="Disordered" evidence="3">
    <location>
        <begin position="965"/>
        <end position="1045"/>
    </location>
</feature>
<feature type="compositionally biased region" description="Low complexity" evidence="3">
    <location>
        <begin position="1000"/>
        <end position="1017"/>
    </location>
</feature>
<dbReference type="PANTHER" id="PTHR31001">
    <property type="entry name" value="UNCHARACTERIZED TRANSCRIPTIONAL REGULATORY PROTEIN"/>
    <property type="match status" value="1"/>
</dbReference>
<dbReference type="SUPFAM" id="SSF57701">
    <property type="entry name" value="Zn2/Cys6 DNA-binding domain"/>
    <property type="match status" value="1"/>
</dbReference>
<protein>
    <recommendedName>
        <fullName evidence="4">Zn(2)-C6 fungal-type domain-containing protein</fullName>
    </recommendedName>
</protein>
<gene>
    <name evidence="5" type="ORF">BCV69DRAFT_314608</name>
</gene>
<feature type="compositionally biased region" description="Low complexity" evidence="3">
    <location>
        <begin position="247"/>
        <end position="259"/>
    </location>
</feature>
<feature type="compositionally biased region" description="Polar residues" evidence="3">
    <location>
        <begin position="1252"/>
        <end position="1281"/>
    </location>
</feature>
<dbReference type="InterPro" id="IPR036864">
    <property type="entry name" value="Zn2-C6_fun-type_DNA-bd_sf"/>
</dbReference>
<dbReference type="PANTHER" id="PTHR31001:SF89">
    <property type="entry name" value="ZN(2)-C6 FUNGAL-TYPE DOMAIN-CONTAINING PROTEIN"/>
    <property type="match status" value="1"/>
</dbReference>
<dbReference type="PROSITE" id="PS00463">
    <property type="entry name" value="ZN2_CY6_FUNGAL_1"/>
    <property type="match status" value="1"/>
</dbReference>
<comment type="subcellular location">
    <subcellularLocation>
        <location evidence="1">Nucleus</location>
    </subcellularLocation>
</comment>
<dbReference type="InterPro" id="IPR001138">
    <property type="entry name" value="Zn2Cys6_DnaBD"/>
</dbReference>
<feature type="domain" description="Zn(2)-C6 fungal-type" evidence="4">
    <location>
        <begin position="40"/>
        <end position="71"/>
    </location>
</feature>
<dbReference type="RefSeq" id="XP_025345567.1">
    <property type="nucleotide sequence ID" value="XM_025495135.1"/>
</dbReference>
<feature type="region of interest" description="Disordered" evidence="3">
    <location>
        <begin position="200"/>
        <end position="295"/>
    </location>
</feature>
<feature type="region of interest" description="Disordered" evidence="3">
    <location>
        <begin position="311"/>
        <end position="347"/>
    </location>
</feature>
<dbReference type="EMBL" id="KZ819336">
    <property type="protein sequence ID" value="PWN18407.1"/>
    <property type="molecule type" value="Genomic_DNA"/>
</dbReference>
<feature type="compositionally biased region" description="Low complexity" evidence="3">
    <location>
        <begin position="281"/>
        <end position="295"/>
    </location>
</feature>
<dbReference type="GeneID" id="37016869"/>
<feature type="region of interest" description="Disordered" evidence="3">
    <location>
        <begin position="1132"/>
        <end position="1223"/>
    </location>
</feature>
<dbReference type="CDD" id="cd12148">
    <property type="entry name" value="fungal_TF_MHR"/>
    <property type="match status" value="1"/>
</dbReference>
<feature type="compositionally biased region" description="Polar residues" evidence="3">
    <location>
        <begin position="1195"/>
        <end position="1223"/>
    </location>
</feature>
<evidence type="ECO:0000256" key="1">
    <source>
        <dbReference type="ARBA" id="ARBA00004123"/>
    </source>
</evidence>
<name>A0A316TZ62_9BASI</name>
<sequence>MNQNDTTPSSHGSPSAGEDGSAPSAARRDQPKKRNRAALSCVACRERKIKCDRQLPCDQCIKRGDEELCFLDPYKRGPPAAQSKSAKVQAQLQEQAKQQAERERQRAEAAVAPDQSRQGQHSQPGHPGYSAQQQPQQARQSMSYMPGQSHHPSYANARFQQTTTAPHYTSAALTSTSSGSRGGTDDMEAIKSRLAQLEAALSSSSRSPGSNFAMSARDADPFFSPHQSHQAPPSSGLPPLVGMLGASSPSSHSLSSWQSHAGDEPARLAPLRSGSNQFGIAADSPSSQASSTRSSAPIYAHPRYLDAAAEQPNQPAPKHQRLSSPQGLASEQRNISQQPLQLRPELDSDTEDAAMVLEGLAMSGKGMRPDEKTACPIAEQDVDPVIKEPQETLTAYVARNKEKDIMLDVSQGGTSGMAADDLAQDLPTGIVQRGQKDNDHIGSLDEVAEMERKGIDVSPAKKVCLSLSTSKSLFRPIFGPESSLGFGMGWAFPAAEAANDLHVKGGQCPGSAQREAVLRAIIRSLPRRALAAQLVSVYADRVNFLAGNIIHIPTFRRDVEAFYALETVEKQARVINNVDAGWLSVFLLVIVLALRFYPCTPPEDWEPVSHLFDGRSVHLYGSAARTALGLARYQSSRSLAVLQAILLSNLSDSHSGRSNPTMLRVAISNAQEMGLNRLGDASRQPKAGESASVVVRREIAKRIWYQLVFKDWSGSCTSHVYSINEKHFNTPLPGNFNDEDLETSPPPAPKDREEFTEMSYTLETYEVIKVLKLRTDLINDVRSSGGEEEAKKAHCPQAAIIDRAFRGVLDGLPSFFSVGSEIGTDTHVEIQRWLLQQGIFHHLLRLHRPALTSKRNARLSCVVLARSVLDTQKKLRSRCTVIDRLIGNLAQSYTAAIVLLMDLLQPLEGEIANEAVRRDVIRSEVAEALRALHHVNETTNSSEGGIKVIEALLAEEQTMWDARQAELGQPGHKRKRAGDRGGPKKKDMLRLAHRIARATQGESMSESGKSEGQSQSSLPGTPKDGDDTFMDFLGGPSAQQETNKDAVSRALMEQLLVPQTAALKNTYSVPNASSGLLDTLNSSGAFDAFWNSAGATGLGTNVDNGEDPDGQFLADHEGGQGFDLDSFLAAYESPGQSSSAGSNMGRDSLRTNSIDDSSAVSVGNGGSSSCDTSVYGNDGNGNDGMSSKHGYFSPPSGNVSVPQHNTDGNQAMNTDASSSMTQAPGQQYGLDAFYNWVLSQALNAKGPAGATPSITQPNTSQHSAPPMTGNPSIGSLQQGSAAFSAPSPMQNLMGALGADKTRLTPLTNSAYSNSGGGGGAQAGNTFIDFLAPFGGPPQNTWSSSDGAPSSLTSDGVKVVNGLDDGANAWPLRAMTPARSEPGQAAGGVGGGMFNLGTPSAALAAGGESGGWLSGPGLFDFES</sequence>
<keyword evidence="6" id="KW-1185">Reference proteome</keyword>
<evidence type="ECO:0000256" key="3">
    <source>
        <dbReference type="SAM" id="MobiDB-lite"/>
    </source>
</evidence>
<feature type="region of interest" description="Disordered" evidence="3">
    <location>
        <begin position="1"/>
        <end position="38"/>
    </location>
</feature>
<evidence type="ECO:0000313" key="5">
    <source>
        <dbReference type="EMBL" id="PWN18407.1"/>
    </source>
</evidence>
<keyword evidence="2" id="KW-0539">Nucleus</keyword>
<feature type="region of interest" description="Disordered" evidence="3">
    <location>
        <begin position="1246"/>
        <end position="1288"/>
    </location>
</feature>
<evidence type="ECO:0000259" key="4">
    <source>
        <dbReference type="PROSITE" id="PS50048"/>
    </source>
</evidence>
<feature type="compositionally biased region" description="Low complexity" evidence="3">
    <location>
        <begin position="131"/>
        <end position="140"/>
    </location>
</feature>
<dbReference type="GO" id="GO:0008270">
    <property type="term" value="F:zinc ion binding"/>
    <property type="evidence" value="ECO:0007669"/>
    <property type="project" value="InterPro"/>
</dbReference>
<evidence type="ECO:0000313" key="6">
    <source>
        <dbReference type="Proteomes" id="UP000245942"/>
    </source>
</evidence>
<feature type="compositionally biased region" description="Low complexity" evidence="3">
    <location>
        <begin position="80"/>
        <end position="98"/>
    </location>
</feature>
<organism evidence="5 6">
    <name type="scientific">Pseudomicrostroma glucosiphilum</name>
    <dbReference type="NCBI Taxonomy" id="1684307"/>
    <lineage>
        <taxon>Eukaryota</taxon>
        <taxon>Fungi</taxon>
        <taxon>Dikarya</taxon>
        <taxon>Basidiomycota</taxon>
        <taxon>Ustilaginomycotina</taxon>
        <taxon>Exobasidiomycetes</taxon>
        <taxon>Microstromatales</taxon>
        <taxon>Microstromatales incertae sedis</taxon>
        <taxon>Pseudomicrostroma</taxon>
    </lineage>
</organism>
<dbReference type="GO" id="GO:0005634">
    <property type="term" value="C:nucleus"/>
    <property type="evidence" value="ECO:0007669"/>
    <property type="project" value="UniProtKB-SubCell"/>
</dbReference>
<dbReference type="InterPro" id="IPR050613">
    <property type="entry name" value="Sec_Metabolite_Reg"/>
</dbReference>
<dbReference type="OrthoDB" id="3364175at2759"/>
<feature type="compositionally biased region" description="Polar residues" evidence="3">
    <location>
        <begin position="1"/>
        <end position="13"/>
    </location>
</feature>
<accession>A0A316TZ62</accession>
<dbReference type="Gene3D" id="4.10.240.10">
    <property type="entry name" value="Zn(2)-C6 fungal-type DNA-binding domain"/>
    <property type="match status" value="1"/>
</dbReference>
<dbReference type="Pfam" id="PF00172">
    <property type="entry name" value="Zn_clus"/>
    <property type="match status" value="1"/>
</dbReference>
<dbReference type="PROSITE" id="PS50048">
    <property type="entry name" value="ZN2_CY6_FUNGAL_2"/>
    <property type="match status" value="1"/>
</dbReference>
<dbReference type="SMART" id="SM00066">
    <property type="entry name" value="GAL4"/>
    <property type="match status" value="1"/>
</dbReference>